<evidence type="ECO:0008006" key="3">
    <source>
        <dbReference type="Google" id="ProtNLM"/>
    </source>
</evidence>
<protein>
    <recommendedName>
        <fullName evidence="3">Abortive infection protein</fullName>
    </recommendedName>
</protein>
<dbReference type="InterPro" id="IPR017853">
    <property type="entry name" value="GH"/>
</dbReference>
<comment type="caution">
    <text evidence="1">The sequence shown here is derived from an EMBL/GenBank/DDBJ whole genome shotgun (WGS) entry which is preliminary data.</text>
</comment>
<evidence type="ECO:0000313" key="1">
    <source>
        <dbReference type="EMBL" id="RMY59958.1"/>
    </source>
</evidence>
<sequence>MESRRLANVNVPRFWGVVYDVGLNFTGIGYSVEPFNPALVKQDMHVIATQLHANAVRIEGEDISRLTLAARAAHDVGLAVYFNPWKMNATAEETRDYLSEAAKAAEQLRSVDGVDMVFLVGCEYTIFSKACFPGDTLAECITWFGKQLSSASDSTLTKSPQAVLDKSTHLNELLRLLVEATNKHFGGPITYSAGSWERVDWSLFDIVGIDHYRRGESAEDYVNGLDKYRHGKPLVVMEFGCCAYEGADLRGDGGFALLKGVNPDGSGIFENDVVPIRSETEQADYIETQLGLLQSQDLHAAFVFLFSFPSFPAGEGNRDLDMMAFSLVKTFHDNDARSKAMPPWAPKEAFHRLAAIYDRFTRAI</sequence>
<gene>
    <name evidence="1" type="ORF">D0863_11756</name>
</gene>
<dbReference type="OrthoDB" id="4426597at2759"/>
<accession>A0A3M7D6I7</accession>
<dbReference type="Proteomes" id="UP000269276">
    <property type="component" value="Unassembled WGS sequence"/>
</dbReference>
<dbReference type="AlphaFoldDB" id="A0A3M7D6I7"/>
<reference evidence="1 2" key="1">
    <citation type="journal article" date="2018" name="BMC Genomics">
        <title>Genomic evidence for intraspecific hybridization in a clonal and extremely halotolerant yeast.</title>
        <authorList>
            <person name="Gostincar C."/>
            <person name="Stajich J.E."/>
            <person name="Zupancic J."/>
            <person name="Zalar P."/>
            <person name="Gunde-Cimerman N."/>
        </authorList>
    </citation>
    <scope>NUCLEOTIDE SEQUENCE [LARGE SCALE GENOMIC DNA]</scope>
    <source>
        <strain evidence="1 2">EXF-2682</strain>
    </source>
</reference>
<dbReference type="VEuPathDB" id="FungiDB:BTJ68_12389"/>
<dbReference type="SUPFAM" id="SSF51445">
    <property type="entry name" value="(Trans)glycosidases"/>
    <property type="match status" value="1"/>
</dbReference>
<organism evidence="1 2">
    <name type="scientific">Hortaea werneckii</name>
    <name type="common">Black yeast</name>
    <name type="synonym">Cladosporium werneckii</name>
    <dbReference type="NCBI Taxonomy" id="91943"/>
    <lineage>
        <taxon>Eukaryota</taxon>
        <taxon>Fungi</taxon>
        <taxon>Dikarya</taxon>
        <taxon>Ascomycota</taxon>
        <taxon>Pezizomycotina</taxon>
        <taxon>Dothideomycetes</taxon>
        <taxon>Dothideomycetidae</taxon>
        <taxon>Mycosphaerellales</taxon>
        <taxon>Teratosphaeriaceae</taxon>
        <taxon>Hortaea</taxon>
    </lineage>
</organism>
<dbReference type="Gene3D" id="3.20.20.80">
    <property type="entry name" value="Glycosidases"/>
    <property type="match status" value="1"/>
</dbReference>
<name>A0A3M7D6I7_HORWE</name>
<evidence type="ECO:0000313" key="2">
    <source>
        <dbReference type="Proteomes" id="UP000269276"/>
    </source>
</evidence>
<dbReference type="EMBL" id="QWIP01000570">
    <property type="protein sequence ID" value="RMY59958.1"/>
    <property type="molecule type" value="Genomic_DNA"/>
</dbReference>
<proteinExistence type="predicted"/>